<dbReference type="Gene3D" id="3.30.365.10">
    <property type="entry name" value="Aldehyde oxidase/xanthine dehydrogenase, molybdopterin binding domain"/>
    <property type="match status" value="4"/>
</dbReference>
<proteinExistence type="predicted"/>
<evidence type="ECO:0000256" key="1">
    <source>
        <dbReference type="ARBA" id="ARBA00022505"/>
    </source>
</evidence>
<dbReference type="Pfam" id="PF01315">
    <property type="entry name" value="Ald_Xan_dh_C"/>
    <property type="match status" value="1"/>
</dbReference>
<dbReference type="InterPro" id="IPR000674">
    <property type="entry name" value="Ald_Oxase/Xan_DH_a/b"/>
</dbReference>
<dbReference type="GO" id="GO:0005506">
    <property type="term" value="F:iron ion binding"/>
    <property type="evidence" value="ECO:0007669"/>
    <property type="project" value="InterPro"/>
</dbReference>
<dbReference type="SUPFAM" id="SSF56003">
    <property type="entry name" value="Molybdenum cofactor-binding domain"/>
    <property type="match status" value="1"/>
</dbReference>
<sequence length="773" mass="81256">MDDKMIGRSIRRLEDARFLMGRGRYVDDIGEANALHGHVLRSPHAHARIKRIDVSPATSVAGVHAVYTHADLAAEGLGHMPCLAAVKPMIVPPRPALADGRVRHVGDPVAFVVADSAEAAREAAELIEVDYEALDAVVDGIAALAPDAPAIWPEVPGNLVYHVQRGDADTVAKAMAEAAHVVEVEVMNNRIIVTPIEPRSGIARYDAATSAMDLELTGQGVHGIRRQLAEFIFKLPLDRVRVHAPDVGGGFGMKNFLYPEWILLLFAARRLGRPVRWLADRAEEFVMGAQGRDIAATAKLGLAADGRLLALDVKMVANLGAYLSGNGPGASVVAASTAQGGVYDIPAIAVDIRGALSNTVPVDAYRGAGKPEANYIIERAIEAAARQLGRDPAELRRQNLIASFPHRTALGMAIDSGGFVANLDAAVARADAKGFAARRAAAKARGRLLGIGVACFLETSRGAPNEGAEVRFEGDGKVMVAVGTESNGQGHETAFAQIAADRLGVPIEAIRYVQADTGQVKSGAGHGGARSMHMGGAAVVKAIDATLAKARTLAAHLLQASESELVFADGRFSVLGSDRAIALPVLARSAEDPANLPDGMTPDPAGGLGEHVMNMTDVFTFPSGCHVAEVEIDPETGATALVRYTAVDDYGRLINPLLTEGQVQGGVTQGIGQAMVEHTVYDSSSGQLLSGSLMDYALPRADDLPPFDIELIERPTLANPLGVKGSGQAGCIAAPQTVMAAILDALRPAGVEALDMPATPERVWRALREAERR</sequence>
<organism evidence="4 5">
    <name type="scientific">Reyranella soli</name>
    <dbReference type="NCBI Taxonomy" id="1230389"/>
    <lineage>
        <taxon>Bacteria</taxon>
        <taxon>Pseudomonadati</taxon>
        <taxon>Pseudomonadota</taxon>
        <taxon>Alphaproteobacteria</taxon>
        <taxon>Hyphomicrobiales</taxon>
        <taxon>Reyranellaceae</taxon>
        <taxon>Reyranella</taxon>
    </lineage>
</organism>
<dbReference type="InterPro" id="IPR046867">
    <property type="entry name" value="AldOxase/xan_DH_MoCoBD2"/>
</dbReference>
<dbReference type="AlphaFoldDB" id="A0A512NAL6"/>
<dbReference type="InterPro" id="IPR008274">
    <property type="entry name" value="AldOxase/xan_DH_MoCoBD1"/>
</dbReference>
<reference evidence="4 5" key="1">
    <citation type="submission" date="2019-07" db="EMBL/GenBank/DDBJ databases">
        <title>Whole genome shotgun sequence of Reyranella soli NBRC 108950.</title>
        <authorList>
            <person name="Hosoyama A."/>
            <person name="Uohara A."/>
            <person name="Ohji S."/>
            <person name="Ichikawa N."/>
        </authorList>
    </citation>
    <scope>NUCLEOTIDE SEQUENCE [LARGE SCALE GENOMIC DNA]</scope>
    <source>
        <strain evidence="4 5">NBRC 108950</strain>
    </source>
</reference>
<dbReference type="InterPro" id="IPR036856">
    <property type="entry name" value="Ald_Oxase/Xan_DH_a/b_sf"/>
</dbReference>
<feature type="domain" description="Aldehyde oxidase/xanthine dehydrogenase a/b hammerhead" evidence="3">
    <location>
        <begin position="20"/>
        <end position="135"/>
    </location>
</feature>
<dbReference type="Pfam" id="PF02738">
    <property type="entry name" value="MoCoBD_1"/>
    <property type="match status" value="1"/>
</dbReference>
<name>A0A512NAL6_9HYPH</name>
<evidence type="ECO:0000259" key="3">
    <source>
        <dbReference type="SMART" id="SM01008"/>
    </source>
</evidence>
<evidence type="ECO:0000313" key="5">
    <source>
        <dbReference type="Proteomes" id="UP000321058"/>
    </source>
</evidence>
<dbReference type="PANTHER" id="PTHR11908">
    <property type="entry name" value="XANTHINE DEHYDROGENASE"/>
    <property type="match status" value="1"/>
</dbReference>
<keyword evidence="5" id="KW-1185">Reference proteome</keyword>
<gene>
    <name evidence="4" type="ORF">RSO01_31930</name>
</gene>
<dbReference type="InterPro" id="IPR037165">
    <property type="entry name" value="AldOxase/xan_DH_Mopterin-bd_sf"/>
</dbReference>
<dbReference type="EMBL" id="BKAJ01000053">
    <property type="protein sequence ID" value="GEP56027.1"/>
    <property type="molecule type" value="Genomic_DNA"/>
</dbReference>
<evidence type="ECO:0000256" key="2">
    <source>
        <dbReference type="ARBA" id="ARBA00023002"/>
    </source>
</evidence>
<comment type="caution">
    <text evidence="4">The sequence shown here is derived from an EMBL/GenBank/DDBJ whole genome shotgun (WGS) entry which is preliminary data.</text>
</comment>
<evidence type="ECO:0000313" key="4">
    <source>
        <dbReference type="EMBL" id="GEP56027.1"/>
    </source>
</evidence>
<dbReference type="Proteomes" id="UP000321058">
    <property type="component" value="Unassembled WGS sequence"/>
</dbReference>
<dbReference type="SUPFAM" id="SSF54665">
    <property type="entry name" value="CO dehydrogenase molybdoprotein N-domain-like"/>
    <property type="match status" value="1"/>
</dbReference>
<keyword evidence="1" id="KW-0500">Molybdenum</keyword>
<dbReference type="GO" id="GO:0016491">
    <property type="term" value="F:oxidoreductase activity"/>
    <property type="evidence" value="ECO:0007669"/>
    <property type="project" value="UniProtKB-KW"/>
</dbReference>
<dbReference type="RefSeq" id="WP_218037354.1">
    <property type="nucleotide sequence ID" value="NZ_BKAJ01000053.1"/>
</dbReference>
<dbReference type="InterPro" id="IPR016208">
    <property type="entry name" value="Ald_Oxase/xanthine_DH-like"/>
</dbReference>
<dbReference type="Gene3D" id="3.90.1170.50">
    <property type="entry name" value="Aldehyde oxidase/xanthine dehydrogenase, a/b hammerhead"/>
    <property type="match status" value="1"/>
</dbReference>
<dbReference type="SMART" id="SM01008">
    <property type="entry name" value="Ald_Xan_dh_C"/>
    <property type="match status" value="1"/>
</dbReference>
<accession>A0A512NAL6</accession>
<protein>
    <submittedName>
        <fullName evidence="4">Carbon monoxide dehydrogenase</fullName>
    </submittedName>
</protein>
<dbReference type="PANTHER" id="PTHR11908:SF132">
    <property type="entry name" value="ALDEHYDE OXIDASE 1-RELATED"/>
    <property type="match status" value="1"/>
</dbReference>
<dbReference type="Pfam" id="PF20256">
    <property type="entry name" value="MoCoBD_2"/>
    <property type="match status" value="1"/>
</dbReference>
<keyword evidence="2" id="KW-0560">Oxidoreductase</keyword>